<keyword evidence="3" id="KW-1185">Reference proteome</keyword>
<gene>
    <name evidence="2" type="ORF">KSS97_04515</name>
</gene>
<dbReference type="Proteomes" id="UP000824066">
    <property type="component" value="Chromosome"/>
</dbReference>
<evidence type="ECO:0000313" key="3">
    <source>
        <dbReference type="Proteomes" id="UP000824066"/>
    </source>
</evidence>
<sequence length="92" mass="10587">MKDYLDEKKLLIRQGHQLWHLHNALLENPEEIVICEMANVYKEVGRVRTIAEGMVLAGANITAYRSTEEGERVMQRTRDNLKTRPKGDPLLA</sequence>
<protein>
    <submittedName>
        <fullName evidence="2">Uncharacterized protein</fullName>
    </submittedName>
</protein>
<proteinExistence type="predicted"/>
<feature type="region of interest" description="Disordered" evidence="1">
    <location>
        <begin position="68"/>
        <end position="92"/>
    </location>
</feature>
<name>A0ABX8QIU0_PSECO</name>
<dbReference type="EMBL" id="CP077080">
    <property type="protein sequence ID" value="QXI54223.1"/>
    <property type="molecule type" value="Genomic_DNA"/>
</dbReference>
<accession>A0ABX8QIU0</accession>
<evidence type="ECO:0000313" key="2">
    <source>
        <dbReference type="EMBL" id="QXI54223.1"/>
    </source>
</evidence>
<reference evidence="2 3" key="1">
    <citation type="journal article" date="2021" name="Microorganisms">
        <title>The Ever-Expanding Pseudomonas Genus: Description of 43 New Species and Partition of the Pseudomonas putida Group.</title>
        <authorList>
            <person name="Girard L."/>
            <person name="Lood C."/>
            <person name="Hofte M."/>
            <person name="Vandamme P."/>
            <person name="Rokni-Zadeh H."/>
            <person name="van Noort V."/>
            <person name="Lavigne R."/>
            <person name="De Mot R."/>
        </authorList>
    </citation>
    <scope>NUCLEOTIDE SEQUENCE [LARGE SCALE GENOMIC DNA]</scope>
    <source>
        <strain evidence="2 3">SWRI17</strain>
    </source>
</reference>
<organism evidence="2 3">
    <name type="scientific">Pseudomonas canavaninivorans</name>
    <dbReference type="NCBI Taxonomy" id="2842348"/>
    <lineage>
        <taxon>Bacteria</taxon>
        <taxon>Pseudomonadati</taxon>
        <taxon>Pseudomonadota</taxon>
        <taxon>Gammaproteobacteria</taxon>
        <taxon>Pseudomonadales</taxon>
        <taxon>Pseudomonadaceae</taxon>
        <taxon>Pseudomonas</taxon>
    </lineage>
</organism>
<evidence type="ECO:0000256" key="1">
    <source>
        <dbReference type="SAM" id="MobiDB-lite"/>
    </source>
</evidence>
<dbReference type="RefSeq" id="WP_217861177.1">
    <property type="nucleotide sequence ID" value="NZ_CP077080.1"/>
</dbReference>